<dbReference type="RefSeq" id="WP_072743878.1">
    <property type="nucleotide sequence ID" value="NZ_FQXR01000005.1"/>
</dbReference>
<feature type="domain" description="Arginine dihydrolase ArgZ/ArgE-like C-terminal second subdomain" evidence="1">
    <location>
        <begin position="144"/>
        <end position="357"/>
    </location>
</feature>
<name>A0A1M5WE01_9FIRM</name>
<dbReference type="Gene3D" id="2.40.420.10">
    <property type="entry name" value="conserved putative lor/sdh protein from methanococcus maripaludis s2 domain"/>
    <property type="match status" value="1"/>
</dbReference>
<evidence type="ECO:0000259" key="1">
    <source>
        <dbReference type="Pfam" id="PF21570"/>
    </source>
</evidence>
<protein>
    <submittedName>
        <fullName evidence="2">Uncharacterized conserved protein, contains Saccharopine dehydrogenase N-terminal (SDHN) domain</fullName>
    </submittedName>
</protein>
<dbReference type="Gene3D" id="3.40.50.10690">
    <property type="entry name" value="putative lor/sdh protein like domains"/>
    <property type="match status" value="1"/>
</dbReference>
<dbReference type="STRING" id="1123281.SAMN02745180_01185"/>
<evidence type="ECO:0000313" key="2">
    <source>
        <dbReference type="EMBL" id="SHH85454.1"/>
    </source>
</evidence>
<dbReference type="OrthoDB" id="5386290at2"/>
<dbReference type="Pfam" id="PF21570">
    <property type="entry name" value="ArgZ-like_C_2nd"/>
    <property type="match status" value="1"/>
</dbReference>
<keyword evidence="3" id="KW-1185">Reference proteome</keyword>
<evidence type="ECO:0000313" key="3">
    <source>
        <dbReference type="Proteomes" id="UP000184389"/>
    </source>
</evidence>
<proteinExistence type="predicted"/>
<dbReference type="InterPro" id="IPR048963">
    <property type="entry name" value="ArgZ/ArgE-like_C_2nd"/>
</dbReference>
<dbReference type="Proteomes" id="UP000184389">
    <property type="component" value="Unassembled WGS sequence"/>
</dbReference>
<dbReference type="EMBL" id="FQXR01000005">
    <property type="protein sequence ID" value="SHH85454.1"/>
    <property type="molecule type" value="Genomic_DNA"/>
</dbReference>
<accession>A0A1M5WE01</accession>
<gene>
    <name evidence="2" type="ORF">SAMN02745180_01185</name>
</gene>
<sequence length="363" mass="40436">MTFDMPKFTPPDFSQEFFVNAPNATLVEVEKDGVSPANYHALSVFPEYFKINDKWVLATQSRMDTVCVANDELGKESVNIVEFRNLKVGDKVVVGRTEDGSEGIYMYTQGFIEESKDADTFAFRSGRSRETAFSIDYDKLYQILANEKENGGYVTWVLGTAISLDSGSRDAMAQLVRNGYVDAIICGTSFAAFDLECATFDTTWGQDIFEKEQTTLGNYYETINMVRKAGSMEEFVKSGKPKDGIMKACVECGVPVIIGGTIRDRFGLPETYDNVYEAQDAMRKHIRKSSTVVMVSAILFTIATGNMTPSYNEFDGVIRPVYMYTVDIQEFAVNKLSDRGTLTATSVVTNTQDFIKNIGRALT</sequence>
<organism evidence="2 3">
    <name type="scientific">Sporanaerobacter acetigenes DSM 13106</name>
    <dbReference type="NCBI Taxonomy" id="1123281"/>
    <lineage>
        <taxon>Bacteria</taxon>
        <taxon>Bacillati</taxon>
        <taxon>Bacillota</taxon>
        <taxon>Tissierellia</taxon>
        <taxon>Tissierellales</taxon>
        <taxon>Sporanaerobacteraceae</taxon>
        <taxon>Sporanaerobacter</taxon>
    </lineage>
</organism>
<dbReference type="AlphaFoldDB" id="A0A1M5WE01"/>
<reference evidence="2 3" key="1">
    <citation type="submission" date="2016-11" db="EMBL/GenBank/DDBJ databases">
        <authorList>
            <person name="Jaros S."/>
            <person name="Januszkiewicz K."/>
            <person name="Wedrychowicz H."/>
        </authorList>
    </citation>
    <scope>NUCLEOTIDE SEQUENCE [LARGE SCALE GENOMIC DNA]</scope>
    <source>
        <strain evidence="2 3">DSM 13106</strain>
    </source>
</reference>